<dbReference type="Pfam" id="PF17004">
    <property type="entry name" value="SRP_TPR_like"/>
    <property type="match status" value="1"/>
</dbReference>
<feature type="binding site" evidence="22">
    <location>
        <position position="661"/>
    </location>
    <ligand>
        <name>Zn(2+)</name>
        <dbReference type="ChEBI" id="CHEBI:29105"/>
    </ligand>
</feature>
<dbReference type="Gene3D" id="3.40.1800.20">
    <property type="match status" value="1"/>
</dbReference>
<keyword evidence="17" id="KW-0804">Transcription</keyword>
<dbReference type="GO" id="GO:0005634">
    <property type="term" value="C:nucleus"/>
    <property type="evidence" value="ECO:0007669"/>
    <property type="project" value="UniProtKB-SubCell"/>
</dbReference>
<evidence type="ECO:0000313" key="27">
    <source>
        <dbReference type="Proteomes" id="UP000092444"/>
    </source>
</evidence>
<dbReference type="GO" id="GO:0005786">
    <property type="term" value="C:signal recognition particle, endoplasmic reticulum targeting"/>
    <property type="evidence" value="ECO:0007669"/>
    <property type="project" value="UniProtKB-KW"/>
</dbReference>
<dbReference type="Gene3D" id="1.25.40.10">
    <property type="entry name" value="Tetratricopeptide repeat domain"/>
    <property type="match status" value="2"/>
</dbReference>
<keyword evidence="14" id="KW-0805">Transcription regulation</keyword>
<feature type="compositionally biased region" description="Basic and acidic residues" evidence="23">
    <location>
        <begin position="574"/>
        <end position="586"/>
    </location>
</feature>
<evidence type="ECO:0000256" key="17">
    <source>
        <dbReference type="ARBA" id="ARBA00023163"/>
    </source>
</evidence>
<sequence length="968" mass="110436">MSKDINPKEAIIKTAYADVNKFGQNGEFDKSMKAVNKILAVAPDDHTALHCKIICFIQLTKFEEALKFIEKNRLVTLIFEKAYCEYRLNKPNLALKTIDDANLPALPPNLKELRTQVLYRLERYDECFESYKDIIKHTNDYYEDERRTNLKAVAANLALDTNKMIPEIPEDTYEQYFNGSFILSNRQRYSEAEKKLRVSEKLCRESLEEDGASEEEIREEMDIIKVQTAYCMQMQGKTKEAAAIYADVLRNKPKDPALVAVASNNLVVINKDQHVFDSKKKIRSAMADACEHKLTARQKKAIALNNCLLALFTNASDQIHQLSTKLAEQYPDMRFQSLLIRAVQFTKDKKHKEAIELLQKHAASTANKEEAFASKFAIVQFLLVQGARKEAIDILLSLGEAKYKPGIVSALVTLYLGMNNKPAASELLRTAVDWYKKNNVSSGDLSDMWRQAAEFHLRGGATETAASSLEELLKLKPNDVRVLAQLVIAYAQCNPQKALEVSKKLPKLETLTTASEIDALEAANWVMSTKAAKKSANAKIDQSPGTPVVEKKKCHKRKRKGKLPKNYNAEIPPDPERWLPKYERTGFRKKRDRRAKDIIKGSQGMSSQAAEQYDMSNRANLNKSSPATPAYQEPTPGPRQQHRKEATDEHINNTAPVCRICLQTSHESQELLPLFERDPNSSNVFVYEKIEECAGIKIMKKPELPSSICKKCNAFLTIAYKFRIMCKNSDNYLREFVCKDVSKEDSSENEEYLLECNDSVTGQTEKNDTQFQNEDSQDSMNTEDFANEEYSEFWLKSTENDDMFENLQDIGEHSDNDDDGGGAGIEITADDLENSQDSSISHANENNHAKEPQKYICDMCGNSYARKYVLEAHMRRHRHDKTFECDICGQAFLLNFELKRHLRKHTSARPFGCQYCQRTFSDRSTMKKHERIHRNERPFKCEICGKSFTYSSVLKAHQLTHTGEKPFK</sequence>
<evidence type="ECO:0000256" key="5">
    <source>
        <dbReference type="ARBA" id="ARBA00007676"/>
    </source>
</evidence>
<keyword evidence="9" id="KW-0677">Repeat</keyword>
<keyword evidence="11 21" id="KW-0802">TPR repeat</keyword>
<dbReference type="FunFam" id="1.25.40.10:FF:000062">
    <property type="entry name" value="Signal recognition particle subunit SRP72"/>
    <property type="match status" value="1"/>
</dbReference>
<evidence type="ECO:0000256" key="8">
    <source>
        <dbReference type="ARBA" id="ARBA00022723"/>
    </source>
</evidence>
<dbReference type="InterPro" id="IPR036236">
    <property type="entry name" value="Znf_C2H2_sf"/>
</dbReference>
<dbReference type="PROSITE" id="PS50157">
    <property type="entry name" value="ZINC_FINGER_C2H2_2"/>
    <property type="match status" value="4"/>
</dbReference>
<comment type="similarity">
    <text evidence="4">Belongs to the krueppel C2H2-type zinc-finger protein family.</text>
</comment>
<evidence type="ECO:0000256" key="6">
    <source>
        <dbReference type="ARBA" id="ARBA00018350"/>
    </source>
</evidence>
<dbReference type="Proteomes" id="UP000092444">
    <property type="component" value="Unassembled WGS sequence"/>
</dbReference>
<feature type="domain" description="C2H2-type" evidence="24">
    <location>
        <begin position="939"/>
        <end position="966"/>
    </location>
</feature>
<evidence type="ECO:0000256" key="18">
    <source>
        <dbReference type="ARBA" id="ARBA00023242"/>
    </source>
</evidence>
<name>A0A1B0G7Y6_GLOMM</name>
<evidence type="ECO:0000256" key="21">
    <source>
        <dbReference type="PROSITE-ProRule" id="PRU00339"/>
    </source>
</evidence>
<dbReference type="SUPFAM" id="SSF57667">
    <property type="entry name" value="beta-beta-alpha zinc fingers"/>
    <property type="match status" value="2"/>
</dbReference>
<evidence type="ECO:0000256" key="10">
    <source>
        <dbReference type="ARBA" id="ARBA00022771"/>
    </source>
</evidence>
<evidence type="ECO:0000313" key="26">
    <source>
        <dbReference type="EnsemblMetazoa" id="GMOY009425-PA"/>
    </source>
</evidence>
<dbReference type="AlphaFoldDB" id="A0A1B0G7Y6"/>
<dbReference type="SUPFAM" id="SSF57716">
    <property type="entry name" value="Glucocorticoid receptor-like (DNA-binding domain)"/>
    <property type="match status" value="1"/>
</dbReference>
<evidence type="ECO:0000256" key="19">
    <source>
        <dbReference type="ARBA" id="ARBA00023274"/>
    </source>
</evidence>
<dbReference type="Pfam" id="PF00096">
    <property type="entry name" value="zf-C2H2"/>
    <property type="match status" value="4"/>
</dbReference>
<evidence type="ECO:0000259" key="25">
    <source>
        <dbReference type="PROSITE" id="PS51915"/>
    </source>
</evidence>
<keyword evidence="16" id="KW-0733">Signal recognition particle</keyword>
<keyword evidence="10 20" id="KW-0863">Zinc-finger</keyword>
<dbReference type="InterPro" id="IPR013087">
    <property type="entry name" value="Znf_C2H2_type"/>
</dbReference>
<keyword evidence="18" id="KW-0539">Nucleus</keyword>
<feature type="domain" description="C2H2-type" evidence="24">
    <location>
        <begin position="883"/>
        <end position="910"/>
    </location>
</feature>
<dbReference type="PANTHER" id="PTHR14094">
    <property type="entry name" value="SIGNAL RECOGNITION PARTICLE 72"/>
    <property type="match status" value="1"/>
</dbReference>
<dbReference type="PANTHER" id="PTHR14094:SF9">
    <property type="entry name" value="SIGNAL RECOGNITION PARTICLE SUBUNIT SRP72"/>
    <property type="match status" value="1"/>
</dbReference>
<dbReference type="EMBL" id="CCAG010010579">
    <property type="status" value="NOT_ANNOTATED_CDS"/>
    <property type="molecule type" value="Genomic_DNA"/>
</dbReference>
<evidence type="ECO:0000256" key="23">
    <source>
        <dbReference type="SAM" id="MobiDB-lite"/>
    </source>
</evidence>
<feature type="compositionally biased region" description="Polar residues" evidence="23">
    <location>
        <begin position="603"/>
        <end position="627"/>
    </location>
</feature>
<feature type="domain" description="C2H2-type" evidence="24">
    <location>
        <begin position="855"/>
        <end position="882"/>
    </location>
</feature>
<protein>
    <recommendedName>
        <fullName evidence="6">Signal recognition particle subunit SRP72</fullName>
    </recommendedName>
</protein>
<evidence type="ECO:0000256" key="16">
    <source>
        <dbReference type="ARBA" id="ARBA00023135"/>
    </source>
</evidence>
<keyword evidence="12" id="KW-0256">Endoplasmic reticulum</keyword>
<keyword evidence="27" id="KW-1185">Reference proteome</keyword>
<dbReference type="PROSITE" id="PS00028">
    <property type="entry name" value="ZINC_FINGER_C2H2_1"/>
    <property type="match status" value="4"/>
</dbReference>
<keyword evidence="7" id="KW-0963">Cytoplasm</keyword>
<dbReference type="FunFam" id="3.30.160.60:FF:000032">
    <property type="entry name" value="Krueppel-like factor 4"/>
    <property type="match status" value="1"/>
</dbReference>
<dbReference type="GO" id="GO:0043022">
    <property type="term" value="F:ribosome binding"/>
    <property type="evidence" value="ECO:0007669"/>
    <property type="project" value="TreeGrafter"/>
</dbReference>
<dbReference type="InterPro" id="IPR019734">
    <property type="entry name" value="TPR_rpt"/>
</dbReference>
<dbReference type="VEuPathDB" id="VectorBase:GMOY009425"/>
<evidence type="ECO:0000256" key="2">
    <source>
        <dbReference type="ARBA" id="ARBA00004240"/>
    </source>
</evidence>
<keyword evidence="19" id="KW-0687">Ribonucleoprotein</keyword>
<dbReference type="STRING" id="37546.A0A1B0G7Y6"/>
<evidence type="ECO:0000256" key="22">
    <source>
        <dbReference type="PROSITE-ProRule" id="PRU01263"/>
    </source>
</evidence>
<dbReference type="FunFam" id="3.30.160.60:FF:000931">
    <property type="entry name" value="zinc finger protein 697"/>
    <property type="match status" value="1"/>
</dbReference>
<feature type="binding site" evidence="22">
    <location>
        <position position="712"/>
    </location>
    <ligand>
        <name>Zn(2+)</name>
        <dbReference type="ChEBI" id="CHEBI:29105"/>
    </ligand>
</feature>
<feature type="domain" description="C2H2-type" evidence="24">
    <location>
        <begin position="911"/>
        <end position="938"/>
    </location>
</feature>
<organism evidence="26 27">
    <name type="scientific">Glossina morsitans morsitans</name>
    <name type="common">Savannah tsetse fly</name>
    <dbReference type="NCBI Taxonomy" id="37546"/>
    <lineage>
        <taxon>Eukaryota</taxon>
        <taxon>Metazoa</taxon>
        <taxon>Ecdysozoa</taxon>
        <taxon>Arthropoda</taxon>
        <taxon>Hexapoda</taxon>
        <taxon>Insecta</taxon>
        <taxon>Pterygota</taxon>
        <taxon>Neoptera</taxon>
        <taxon>Endopterygota</taxon>
        <taxon>Diptera</taxon>
        <taxon>Brachycera</taxon>
        <taxon>Muscomorpha</taxon>
        <taxon>Hippoboscoidea</taxon>
        <taxon>Glossinidae</taxon>
        <taxon>Glossina</taxon>
    </lineage>
</organism>
<feature type="binding site" evidence="22">
    <location>
        <position position="709"/>
    </location>
    <ligand>
        <name>Zn(2+)</name>
        <dbReference type="ChEBI" id="CHEBI:29105"/>
    </ligand>
</feature>
<dbReference type="GO" id="GO:0005783">
    <property type="term" value="C:endoplasmic reticulum"/>
    <property type="evidence" value="ECO:0007669"/>
    <property type="project" value="UniProtKB-SubCell"/>
</dbReference>
<evidence type="ECO:0000256" key="11">
    <source>
        <dbReference type="ARBA" id="ARBA00022803"/>
    </source>
</evidence>
<dbReference type="SUPFAM" id="SSF48452">
    <property type="entry name" value="TPR-like"/>
    <property type="match status" value="2"/>
</dbReference>
<dbReference type="GO" id="GO:0003677">
    <property type="term" value="F:DNA binding"/>
    <property type="evidence" value="ECO:0007669"/>
    <property type="project" value="UniProtKB-KW"/>
</dbReference>
<feature type="repeat" description="TPR" evidence="21">
    <location>
        <begin position="446"/>
        <end position="479"/>
    </location>
</feature>
<dbReference type="EnsemblMetazoa" id="GMOY009425-RA">
    <property type="protein sequence ID" value="GMOY009425-PA"/>
    <property type="gene ID" value="GMOY009425"/>
</dbReference>
<dbReference type="PROSITE" id="PS51915">
    <property type="entry name" value="ZAD"/>
    <property type="match status" value="1"/>
</dbReference>
<keyword evidence="8 22" id="KW-0479">Metal-binding</keyword>
<dbReference type="SMART" id="SM00868">
    <property type="entry name" value="zf-AD"/>
    <property type="match status" value="1"/>
</dbReference>
<dbReference type="InterPro" id="IPR012934">
    <property type="entry name" value="Znf_AD"/>
</dbReference>
<evidence type="ECO:0000256" key="13">
    <source>
        <dbReference type="ARBA" id="ARBA00022833"/>
    </source>
</evidence>
<accession>A0A1B0G7Y6</accession>
<evidence type="ECO:0000256" key="14">
    <source>
        <dbReference type="ARBA" id="ARBA00023015"/>
    </source>
</evidence>
<proteinExistence type="inferred from homology"/>
<evidence type="ECO:0000256" key="15">
    <source>
        <dbReference type="ARBA" id="ARBA00023125"/>
    </source>
</evidence>
<evidence type="ECO:0000256" key="9">
    <source>
        <dbReference type="ARBA" id="ARBA00022737"/>
    </source>
</evidence>
<comment type="similarity">
    <text evidence="5">Belongs to the SRP72 family.</text>
</comment>
<dbReference type="Pfam" id="PF07776">
    <property type="entry name" value="zf-AD"/>
    <property type="match status" value="1"/>
</dbReference>
<feature type="domain" description="ZAD" evidence="25">
    <location>
        <begin position="656"/>
        <end position="736"/>
    </location>
</feature>
<dbReference type="PROSITE" id="PS50005">
    <property type="entry name" value="TPR"/>
    <property type="match status" value="1"/>
</dbReference>
<dbReference type="GO" id="GO:0008270">
    <property type="term" value="F:zinc ion binding"/>
    <property type="evidence" value="ECO:0007669"/>
    <property type="project" value="UniProtKB-UniRule"/>
</dbReference>
<dbReference type="GO" id="GO:0006614">
    <property type="term" value="P:SRP-dependent cotranslational protein targeting to membrane"/>
    <property type="evidence" value="ECO:0007669"/>
    <property type="project" value="InterPro"/>
</dbReference>
<evidence type="ECO:0000256" key="4">
    <source>
        <dbReference type="ARBA" id="ARBA00006991"/>
    </source>
</evidence>
<feature type="region of interest" description="Disordered" evidence="23">
    <location>
        <begin position="536"/>
        <end position="649"/>
    </location>
</feature>
<comment type="subcellular location">
    <subcellularLocation>
        <location evidence="3">Cytoplasm</location>
    </subcellularLocation>
    <subcellularLocation>
        <location evidence="2">Endoplasmic reticulum</location>
    </subcellularLocation>
    <subcellularLocation>
        <location evidence="1">Nucleus</location>
    </subcellularLocation>
</comment>
<evidence type="ECO:0000256" key="3">
    <source>
        <dbReference type="ARBA" id="ARBA00004496"/>
    </source>
</evidence>
<feature type="binding site" evidence="22">
    <location>
        <position position="658"/>
    </location>
    <ligand>
        <name>Zn(2+)</name>
        <dbReference type="ChEBI" id="CHEBI:29105"/>
    </ligand>
</feature>
<dbReference type="InterPro" id="IPR013699">
    <property type="entry name" value="Signal_recog_part_SRP72_RNA-bd"/>
</dbReference>
<dbReference type="InterPro" id="IPR026270">
    <property type="entry name" value="SRP72"/>
</dbReference>
<evidence type="ECO:0000256" key="20">
    <source>
        <dbReference type="PROSITE-ProRule" id="PRU00042"/>
    </source>
</evidence>
<evidence type="ECO:0000256" key="1">
    <source>
        <dbReference type="ARBA" id="ARBA00004123"/>
    </source>
</evidence>
<reference evidence="26" key="1">
    <citation type="submission" date="2020-05" db="UniProtKB">
        <authorList>
            <consortium name="EnsemblMetazoa"/>
        </authorList>
    </citation>
    <scope>IDENTIFICATION</scope>
    <source>
        <strain evidence="26">Yale</strain>
    </source>
</reference>
<dbReference type="SMART" id="SM00355">
    <property type="entry name" value="ZnF_C2H2"/>
    <property type="match status" value="4"/>
</dbReference>
<dbReference type="InterPro" id="IPR031545">
    <property type="entry name" value="SRP72_TPR-like"/>
</dbReference>
<dbReference type="InterPro" id="IPR011990">
    <property type="entry name" value="TPR-like_helical_dom_sf"/>
</dbReference>
<dbReference type="Gene3D" id="3.30.160.60">
    <property type="entry name" value="Classic Zinc Finger"/>
    <property type="match status" value="4"/>
</dbReference>
<keyword evidence="13 22" id="KW-0862">Zinc</keyword>
<keyword evidence="15" id="KW-0238">DNA-binding</keyword>
<feature type="compositionally biased region" description="Basic residues" evidence="23">
    <location>
        <begin position="552"/>
        <end position="563"/>
    </location>
</feature>
<dbReference type="GO" id="GO:0008312">
    <property type="term" value="F:7S RNA binding"/>
    <property type="evidence" value="ECO:0007669"/>
    <property type="project" value="InterPro"/>
</dbReference>
<evidence type="ECO:0000256" key="12">
    <source>
        <dbReference type="ARBA" id="ARBA00022824"/>
    </source>
</evidence>
<evidence type="ECO:0000256" key="7">
    <source>
        <dbReference type="ARBA" id="ARBA00022490"/>
    </source>
</evidence>
<dbReference type="Pfam" id="PF08492">
    <property type="entry name" value="SRP72"/>
    <property type="match status" value="1"/>
</dbReference>
<evidence type="ECO:0000259" key="24">
    <source>
        <dbReference type="PROSITE" id="PS50157"/>
    </source>
</evidence>
<dbReference type="PhylomeDB" id="A0A1B0G7Y6"/>